<evidence type="ECO:0008006" key="4">
    <source>
        <dbReference type="Google" id="ProtNLM"/>
    </source>
</evidence>
<proteinExistence type="predicted"/>
<dbReference type="EMBL" id="JBBPBN010000031">
    <property type="protein sequence ID" value="KAK9004355.1"/>
    <property type="molecule type" value="Genomic_DNA"/>
</dbReference>
<sequence>MSSPAPSFVDPRLPADETPSDPPEAPSTVSSMQMECEGTTVPTLDDHGVAFVEDDIELLEEDISLGVSVGIPTIDFSDRVQHLAIKIMDLTLVVKVLGRRVGYNMLHNIVSTSTTYVASVPMANDPKIPVLGNPYGPWMLVERKKRVLRNSLVTRHSSVSTRSNMETRQVFKFNPVFEANDVPHGSVPDSLSDKPVNSAPQVSTLVLLLENHTPVDVISTPIDQPILVQQITPITDDLNTKSLDGKPIQRKKATVIPKKLVVTPLGPKKTGSLGAKSSKSQMSLSNLAMYNARNIASSSFPSRAIVTKKINTQVLDPPKHHVVHH</sequence>
<keyword evidence="3" id="KW-1185">Reference proteome</keyword>
<dbReference type="Proteomes" id="UP001396334">
    <property type="component" value="Unassembled WGS sequence"/>
</dbReference>
<evidence type="ECO:0000313" key="3">
    <source>
        <dbReference type="Proteomes" id="UP001396334"/>
    </source>
</evidence>
<evidence type="ECO:0000256" key="1">
    <source>
        <dbReference type="SAM" id="MobiDB-lite"/>
    </source>
</evidence>
<evidence type="ECO:0000313" key="2">
    <source>
        <dbReference type="EMBL" id="KAK9004355.1"/>
    </source>
</evidence>
<reference evidence="2 3" key="1">
    <citation type="journal article" date="2024" name="G3 (Bethesda)">
        <title>Genome assembly of Hibiscus sabdariffa L. provides insights into metabolisms of medicinal natural products.</title>
        <authorList>
            <person name="Kim T."/>
        </authorList>
    </citation>
    <scope>NUCLEOTIDE SEQUENCE [LARGE SCALE GENOMIC DNA]</scope>
    <source>
        <strain evidence="2">TK-2024</strain>
        <tissue evidence="2">Old leaves</tissue>
    </source>
</reference>
<gene>
    <name evidence="2" type="ORF">V6N11_002157</name>
</gene>
<protein>
    <recommendedName>
        <fullName evidence="4">DUF4283 domain-containing protein</fullName>
    </recommendedName>
</protein>
<comment type="caution">
    <text evidence="2">The sequence shown here is derived from an EMBL/GenBank/DDBJ whole genome shotgun (WGS) entry which is preliminary data.</text>
</comment>
<accession>A0ABR2QUZ7</accession>
<feature type="region of interest" description="Disordered" evidence="1">
    <location>
        <begin position="1"/>
        <end position="34"/>
    </location>
</feature>
<name>A0ABR2QUZ7_9ROSI</name>
<organism evidence="2 3">
    <name type="scientific">Hibiscus sabdariffa</name>
    <name type="common">roselle</name>
    <dbReference type="NCBI Taxonomy" id="183260"/>
    <lineage>
        <taxon>Eukaryota</taxon>
        <taxon>Viridiplantae</taxon>
        <taxon>Streptophyta</taxon>
        <taxon>Embryophyta</taxon>
        <taxon>Tracheophyta</taxon>
        <taxon>Spermatophyta</taxon>
        <taxon>Magnoliopsida</taxon>
        <taxon>eudicotyledons</taxon>
        <taxon>Gunneridae</taxon>
        <taxon>Pentapetalae</taxon>
        <taxon>rosids</taxon>
        <taxon>malvids</taxon>
        <taxon>Malvales</taxon>
        <taxon>Malvaceae</taxon>
        <taxon>Malvoideae</taxon>
        <taxon>Hibiscus</taxon>
    </lineage>
</organism>